<keyword evidence="2" id="KW-0732">Signal</keyword>
<feature type="signal peptide" evidence="2">
    <location>
        <begin position="1"/>
        <end position="21"/>
    </location>
</feature>
<dbReference type="SUPFAM" id="SSF63446">
    <property type="entry name" value="Type I dockerin domain"/>
    <property type="match status" value="1"/>
</dbReference>
<dbReference type="GO" id="GO:0004553">
    <property type="term" value="F:hydrolase activity, hydrolyzing O-glycosyl compounds"/>
    <property type="evidence" value="ECO:0007669"/>
    <property type="project" value="InterPro"/>
</dbReference>
<proteinExistence type="predicted"/>
<dbReference type="Proteomes" id="UP000544872">
    <property type="component" value="Unassembled WGS sequence"/>
</dbReference>
<sequence length="262" mass="25736">MVRSWIVAGALLAAWALPAQAQTVSTPSNLRVAGTIKSSATVTVASGNSVYAVVKSSGVSAGTGSVLSSDGTYLIDMSKEQSFNGTALLLRITVEGKTYKLMETASTEAEFTYNGGFPFPATVAKDLTIGVQTSSSGSGGSGGGGSSGGGSGDCAGTVKFDANKDGVSNQGDIDYIKSQLGAKNPVAAADINGDGRVTTIDAIIAIKASAGAMRGLSGCPAKTTTTTTTTGTSTTGTSTTGTSTTGTSTTGTSTTGTSTTTN</sequence>
<gene>
    <name evidence="3" type="ORF">FHS48_002701</name>
</gene>
<accession>A0A7X0DND8</accession>
<dbReference type="EMBL" id="JACIIX010000010">
    <property type="protein sequence ID" value="MBB6211264.1"/>
    <property type="molecule type" value="Genomic_DNA"/>
</dbReference>
<dbReference type="Pfam" id="PF00404">
    <property type="entry name" value="Dockerin_1"/>
    <property type="match status" value="1"/>
</dbReference>
<evidence type="ECO:0000313" key="3">
    <source>
        <dbReference type="EMBL" id="MBB6211264.1"/>
    </source>
</evidence>
<protein>
    <recommendedName>
        <fullName evidence="5">Dockerin domain-containing protein</fullName>
    </recommendedName>
</protein>
<evidence type="ECO:0000256" key="1">
    <source>
        <dbReference type="SAM" id="MobiDB-lite"/>
    </source>
</evidence>
<dbReference type="InterPro" id="IPR036439">
    <property type="entry name" value="Dockerin_dom_sf"/>
</dbReference>
<dbReference type="AlphaFoldDB" id="A0A7X0DND8"/>
<name>A0A7X0DND8_NOVIT</name>
<dbReference type="RefSeq" id="WP_184264179.1">
    <property type="nucleotide sequence ID" value="NZ_JACIIX010000010.1"/>
</dbReference>
<dbReference type="GO" id="GO:0000272">
    <property type="term" value="P:polysaccharide catabolic process"/>
    <property type="evidence" value="ECO:0007669"/>
    <property type="project" value="InterPro"/>
</dbReference>
<dbReference type="InterPro" id="IPR002105">
    <property type="entry name" value="Dockerin_1_rpt"/>
</dbReference>
<evidence type="ECO:0000256" key="2">
    <source>
        <dbReference type="SAM" id="SignalP"/>
    </source>
</evidence>
<evidence type="ECO:0000313" key="4">
    <source>
        <dbReference type="Proteomes" id="UP000544872"/>
    </source>
</evidence>
<dbReference type="Gene3D" id="1.10.1330.10">
    <property type="entry name" value="Dockerin domain"/>
    <property type="match status" value="1"/>
</dbReference>
<feature type="chain" id="PRO_5031456433" description="Dockerin domain-containing protein" evidence="2">
    <location>
        <begin position="22"/>
        <end position="262"/>
    </location>
</feature>
<reference evidence="3 4" key="1">
    <citation type="submission" date="2020-08" db="EMBL/GenBank/DDBJ databases">
        <title>Genomic Encyclopedia of Type Strains, Phase IV (KMG-IV): sequencing the most valuable type-strain genomes for metagenomic binning, comparative biology and taxonomic classification.</title>
        <authorList>
            <person name="Goeker M."/>
        </authorList>
    </citation>
    <scope>NUCLEOTIDE SEQUENCE [LARGE SCALE GENOMIC DNA]</scope>
    <source>
        <strain evidence="3 4">DSM 11590</strain>
    </source>
</reference>
<feature type="region of interest" description="Disordered" evidence="1">
    <location>
        <begin position="223"/>
        <end position="262"/>
    </location>
</feature>
<organism evidence="3 4">
    <name type="scientific">Novispirillum itersonii</name>
    <name type="common">Aquaspirillum itersonii</name>
    <dbReference type="NCBI Taxonomy" id="189"/>
    <lineage>
        <taxon>Bacteria</taxon>
        <taxon>Pseudomonadati</taxon>
        <taxon>Pseudomonadota</taxon>
        <taxon>Alphaproteobacteria</taxon>
        <taxon>Rhodospirillales</taxon>
        <taxon>Novispirillaceae</taxon>
        <taxon>Novispirillum</taxon>
    </lineage>
</organism>
<keyword evidence="4" id="KW-1185">Reference proteome</keyword>
<evidence type="ECO:0008006" key="5">
    <source>
        <dbReference type="Google" id="ProtNLM"/>
    </source>
</evidence>
<comment type="caution">
    <text evidence="3">The sequence shown here is derived from an EMBL/GenBank/DDBJ whole genome shotgun (WGS) entry which is preliminary data.</text>
</comment>